<organism evidence="2 3">
    <name type="scientific">Ajellomyces capsulatus</name>
    <name type="common">Darling's disease fungus</name>
    <name type="synonym">Histoplasma capsulatum</name>
    <dbReference type="NCBI Taxonomy" id="5037"/>
    <lineage>
        <taxon>Eukaryota</taxon>
        <taxon>Fungi</taxon>
        <taxon>Dikarya</taxon>
        <taxon>Ascomycota</taxon>
        <taxon>Pezizomycotina</taxon>
        <taxon>Eurotiomycetes</taxon>
        <taxon>Eurotiomycetidae</taxon>
        <taxon>Onygenales</taxon>
        <taxon>Ajellomycetaceae</taxon>
        <taxon>Histoplasma</taxon>
    </lineage>
</organism>
<protein>
    <submittedName>
        <fullName evidence="2">Uncharacterized protein</fullName>
    </submittedName>
</protein>
<evidence type="ECO:0000313" key="3">
    <source>
        <dbReference type="Proteomes" id="UP000670092"/>
    </source>
</evidence>
<reference evidence="2 3" key="1">
    <citation type="submission" date="2021-01" db="EMBL/GenBank/DDBJ databases">
        <title>Chromosome-level genome assembly of a human fungal pathogen reveals clustering of transcriptionally co-regulated genes.</title>
        <authorList>
            <person name="Voorhies M."/>
            <person name="Cohen S."/>
            <person name="Shea T.P."/>
            <person name="Petrus S."/>
            <person name="Munoz J.F."/>
            <person name="Poplawski S."/>
            <person name="Goldman W.E."/>
            <person name="Michael T."/>
            <person name="Cuomo C.A."/>
            <person name="Sil A."/>
            <person name="Beyhan S."/>
        </authorList>
    </citation>
    <scope>NUCLEOTIDE SEQUENCE [LARGE SCALE GENOMIC DNA]</scope>
    <source>
        <strain evidence="2 3">G184AR</strain>
    </source>
</reference>
<comment type="caution">
    <text evidence="2">The sequence shown here is derived from an EMBL/GenBank/DDBJ whole genome shotgun (WGS) entry which is preliminary data.</text>
</comment>
<dbReference type="EMBL" id="JAEVHI010000004">
    <property type="protein sequence ID" value="KAG5293485.1"/>
    <property type="molecule type" value="Genomic_DNA"/>
</dbReference>
<name>A0A8H7YJF7_AJECA</name>
<evidence type="ECO:0000256" key="1">
    <source>
        <dbReference type="SAM" id="MobiDB-lite"/>
    </source>
</evidence>
<feature type="region of interest" description="Disordered" evidence="1">
    <location>
        <begin position="136"/>
        <end position="167"/>
    </location>
</feature>
<accession>A0A8H7YJF7</accession>
<dbReference type="AlphaFoldDB" id="A0A8H7YJF7"/>
<dbReference type="Proteomes" id="UP000670092">
    <property type="component" value="Unassembled WGS sequence"/>
</dbReference>
<proteinExistence type="predicted"/>
<evidence type="ECO:0000313" key="2">
    <source>
        <dbReference type="EMBL" id="KAG5293485.1"/>
    </source>
</evidence>
<sequence>MQLIARQWIRGKSFPGPQARGMGMLFSTSKKSKNKSKAAKRGTLTFDTTGCDKVCPMIAEKKKTGVSDYGGRIVVARRVYAVEQENGSVEGEFSVVRWGVWEARESGSFGRTPGGMRVEEVGEFTGNLTRGGYCFREQRSREPASAERADREESAEGGNGGVEGKTQAEAVLDAVKSFFSASPARSRLASSRQLGE</sequence>
<gene>
    <name evidence="2" type="ORF">I7I52_04811</name>
</gene>
<feature type="compositionally biased region" description="Basic and acidic residues" evidence="1">
    <location>
        <begin position="136"/>
        <end position="154"/>
    </location>
</feature>
<dbReference type="VEuPathDB" id="FungiDB:I7I52_04811"/>